<evidence type="ECO:0000256" key="6">
    <source>
        <dbReference type="ARBA" id="ARBA00023163"/>
    </source>
</evidence>
<evidence type="ECO:0000313" key="11">
    <source>
        <dbReference type="EMBL" id="KXS18664.1"/>
    </source>
</evidence>
<keyword evidence="4 8" id="KW-0853">WD repeat</keyword>
<feature type="compositionally biased region" description="Basic and acidic residues" evidence="9">
    <location>
        <begin position="989"/>
        <end position="999"/>
    </location>
</feature>
<keyword evidence="6" id="KW-0804">Transcription</keyword>
<dbReference type="SUPFAM" id="SSF50978">
    <property type="entry name" value="WD40 repeat-like"/>
    <property type="match status" value="1"/>
</dbReference>
<dbReference type="GO" id="GO:0032040">
    <property type="term" value="C:small-subunit processome"/>
    <property type="evidence" value="ECO:0007669"/>
    <property type="project" value="InterPro"/>
</dbReference>
<dbReference type="Gene3D" id="2.130.10.10">
    <property type="entry name" value="YVTN repeat-like/Quinoprotein amine dehydrogenase"/>
    <property type="match status" value="3"/>
</dbReference>
<evidence type="ECO:0000256" key="1">
    <source>
        <dbReference type="ARBA" id="ARBA00004604"/>
    </source>
</evidence>
<evidence type="ECO:0000256" key="5">
    <source>
        <dbReference type="ARBA" id="ARBA00022737"/>
    </source>
</evidence>
<dbReference type="SMART" id="SM00320">
    <property type="entry name" value="WD40"/>
    <property type="match status" value="4"/>
</dbReference>
<proteinExistence type="predicted"/>
<reference evidence="11 12" key="1">
    <citation type="journal article" date="2015" name="Genome Biol. Evol.">
        <title>Phylogenomic analyses indicate that early fungi evolved digesting cell walls of algal ancestors of land plants.</title>
        <authorList>
            <person name="Chang Y."/>
            <person name="Wang S."/>
            <person name="Sekimoto S."/>
            <person name="Aerts A.L."/>
            <person name="Choi C."/>
            <person name="Clum A."/>
            <person name="LaButti K.M."/>
            <person name="Lindquist E.A."/>
            <person name="Yee Ngan C."/>
            <person name="Ohm R.A."/>
            <person name="Salamov A.A."/>
            <person name="Grigoriev I.V."/>
            <person name="Spatafora J.W."/>
            <person name="Berbee M.L."/>
        </authorList>
    </citation>
    <scope>NUCLEOTIDE SEQUENCE [LARGE SCALE GENOMIC DNA]</scope>
    <source>
        <strain evidence="11 12">JEL478</strain>
    </source>
</reference>
<feature type="region of interest" description="Disordered" evidence="9">
    <location>
        <begin position="980"/>
        <end position="1081"/>
    </location>
</feature>
<protein>
    <submittedName>
        <fullName evidence="11">WD40 repeat-like protein</fullName>
    </submittedName>
</protein>
<dbReference type="AlphaFoldDB" id="A0A139APT3"/>
<accession>A0A139APT3</accession>
<evidence type="ECO:0000256" key="8">
    <source>
        <dbReference type="PROSITE-ProRule" id="PRU00221"/>
    </source>
</evidence>
<evidence type="ECO:0000256" key="7">
    <source>
        <dbReference type="ARBA" id="ARBA00023242"/>
    </source>
</evidence>
<feature type="domain" description="WD repeat-containing protein 75 second beta-propeller" evidence="10">
    <location>
        <begin position="503"/>
        <end position="699"/>
    </location>
</feature>
<dbReference type="InterPro" id="IPR011044">
    <property type="entry name" value="Quino_amine_DH_bsu"/>
</dbReference>
<dbReference type="GO" id="GO:0003723">
    <property type="term" value="F:RNA binding"/>
    <property type="evidence" value="ECO:0007669"/>
    <property type="project" value="InterPro"/>
</dbReference>
<feature type="compositionally biased region" description="Basic and acidic residues" evidence="9">
    <location>
        <begin position="920"/>
        <end position="937"/>
    </location>
</feature>
<feature type="region of interest" description="Disordered" evidence="9">
    <location>
        <begin position="296"/>
        <end position="332"/>
    </location>
</feature>
<feature type="compositionally biased region" description="Acidic residues" evidence="9">
    <location>
        <begin position="1052"/>
        <end position="1062"/>
    </location>
</feature>
<keyword evidence="5" id="KW-0677">Repeat</keyword>
<dbReference type="Proteomes" id="UP000070544">
    <property type="component" value="Unassembled WGS sequence"/>
</dbReference>
<evidence type="ECO:0000256" key="2">
    <source>
        <dbReference type="ARBA" id="ARBA00022517"/>
    </source>
</evidence>
<dbReference type="InterPro" id="IPR001680">
    <property type="entry name" value="WD40_rpt"/>
</dbReference>
<dbReference type="InterPro" id="IPR057644">
    <property type="entry name" value="Beta-prop_WDR75_2nd"/>
</dbReference>
<dbReference type="Pfam" id="PF23869">
    <property type="entry name" value="Beta-prop_WDR75_1st"/>
    <property type="match status" value="1"/>
</dbReference>
<sequence length="1081" mass="114827">MRRAALASGSAIGAIRTTQAALFSHDSSLFFITAPGCIRVHSTQTSRLVRTLAPTPASEPAALQLHPSSRSLLYVAYADGNVRLWDYDKGAVVTELKLGFPVMHFRLDPLDPAACYVVVGKHTKPALAPAQQSASQSHLASRSRSQSPARQSPLPTSASAMDDDAASHPPTPRSTRAQTPLRISTTLAAAAASGTPNPRDSPAPSTPRGTERRAQLGTPGQDGKGAGSQSDGKSSSHTLPPPKPTTLILYHVHLPTLSLVRISKLARCSWLDIHRSGEWLVALDGRRLSVWRRDMSLAPSRPSTPSRHSSTSSSSSSGLTPSSTSTPAPAPPIVRVTHRAYDFPSRITCAAIHPRDGAVALGDDTGKIRLVYALVGGVHSAGGQGVRPVQSMIHWHAHAVGAVAFGGDGTYLLSGGLESVVVSWHLSTGHRSFVPRLGGPIHSVSICPDGRLHAVGLEGGTFKVLAAHSGQLRAAVEGPKTPGSTSKHLAAPNASKGLKGAITVDPRSGYLALPAPRGALQMWDVRGHRAAGEVEVVPGNWVSRTEETEAGEARVVVVDFDVLGSLMATADVREGGLMGKEFAKEIGVKVWKWEEERQRHALVTRIPNPHGQRVPTNLVFRPVRLATQSPFLLSVASGDRACRFFSPSSENDAWHPTWLPTWRDLASTCACWSSDGSVAGVAWKGGAITLWDPDARALVGVVGSETRRKMYSGVQFVDDDRALLAWDGSSVDCFDAASGAICWSWQPAKDGDAFPRLVGIVKDGKTVVVGYQGKRRAGFQWIEESRDLRLKGSVAVEEGCEAFALVKTNAGVIGDSQQGSLVYLDRHGTLRAVTHGKAVEALAERGDSEPSQRNTNALEVLFGTATGPALPRTKLDLSSTNPAKLQDPLVGMPAHLMPPITVIFEEMMAGIMAKASSVDENGRERPTEVSDTDKIALDDVSPDLPPGNPLKDRGTSKRLDDLVGLTEDFSFLDSLIRNEEYTKPTSQESVEHGTNDRSAPKKFVSGRANGAPSSKSSKPSKRHAHLAALFKANGHASTNGHVDGAGSWSNSSEDESDEDSDSDSLPVPSKSGPANGHANKR</sequence>
<evidence type="ECO:0000256" key="3">
    <source>
        <dbReference type="ARBA" id="ARBA00022552"/>
    </source>
</evidence>
<dbReference type="InterPro" id="IPR015943">
    <property type="entry name" value="WD40/YVTN_repeat-like_dom_sf"/>
</dbReference>
<comment type="subcellular location">
    <subcellularLocation>
        <location evidence="1">Nucleus</location>
        <location evidence="1">Nucleolus</location>
    </subcellularLocation>
</comment>
<gene>
    <name evidence="11" type="ORF">M427DRAFT_29567</name>
</gene>
<organism evidence="11 12">
    <name type="scientific">Gonapodya prolifera (strain JEL478)</name>
    <name type="common">Monoblepharis prolifera</name>
    <dbReference type="NCBI Taxonomy" id="1344416"/>
    <lineage>
        <taxon>Eukaryota</taxon>
        <taxon>Fungi</taxon>
        <taxon>Fungi incertae sedis</taxon>
        <taxon>Chytridiomycota</taxon>
        <taxon>Chytridiomycota incertae sedis</taxon>
        <taxon>Monoblepharidomycetes</taxon>
        <taxon>Monoblepharidales</taxon>
        <taxon>Gonapodyaceae</taxon>
        <taxon>Gonapodya</taxon>
    </lineage>
</organism>
<evidence type="ECO:0000259" key="10">
    <source>
        <dbReference type="Pfam" id="PF23769"/>
    </source>
</evidence>
<dbReference type="GO" id="GO:2000234">
    <property type="term" value="P:positive regulation of rRNA processing"/>
    <property type="evidence" value="ECO:0007669"/>
    <property type="project" value="TreeGrafter"/>
</dbReference>
<dbReference type="EMBL" id="KQ965741">
    <property type="protein sequence ID" value="KXS18664.1"/>
    <property type="molecule type" value="Genomic_DNA"/>
</dbReference>
<feature type="region of interest" description="Disordered" evidence="9">
    <location>
        <begin position="915"/>
        <end position="956"/>
    </location>
</feature>
<dbReference type="STRING" id="1344416.A0A139APT3"/>
<name>A0A139APT3_GONPJ</name>
<keyword evidence="3" id="KW-0698">rRNA processing</keyword>
<dbReference type="SUPFAM" id="SSF50969">
    <property type="entry name" value="YVTN repeat-like/Quinoprotein amine dehydrogenase"/>
    <property type="match status" value="1"/>
</dbReference>
<dbReference type="PANTHER" id="PTHR44215:SF1">
    <property type="entry name" value="WD REPEAT-CONTAINING PROTEIN 75"/>
    <property type="match status" value="1"/>
</dbReference>
<keyword evidence="12" id="KW-1185">Reference proteome</keyword>
<feature type="repeat" description="WD" evidence="8">
    <location>
        <begin position="393"/>
        <end position="434"/>
    </location>
</feature>
<dbReference type="PANTHER" id="PTHR44215">
    <property type="entry name" value="WD REPEAT-CONTAINING PROTEIN 75"/>
    <property type="match status" value="1"/>
</dbReference>
<evidence type="ECO:0000256" key="4">
    <source>
        <dbReference type="ARBA" id="ARBA00022574"/>
    </source>
</evidence>
<feature type="compositionally biased region" description="Polar residues" evidence="9">
    <location>
        <begin position="227"/>
        <end position="237"/>
    </location>
</feature>
<feature type="compositionally biased region" description="Polar residues" evidence="9">
    <location>
        <begin position="173"/>
        <end position="187"/>
    </location>
</feature>
<keyword evidence="7" id="KW-0539">Nucleus</keyword>
<evidence type="ECO:0000313" key="12">
    <source>
        <dbReference type="Proteomes" id="UP000070544"/>
    </source>
</evidence>
<dbReference type="InterPro" id="IPR053826">
    <property type="entry name" value="WDR75"/>
</dbReference>
<dbReference type="GO" id="GO:0006364">
    <property type="term" value="P:rRNA processing"/>
    <property type="evidence" value="ECO:0007669"/>
    <property type="project" value="UniProtKB-KW"/>
</dbReference>
<keyword evidence="2" id="KW-0690">Ribosome biogenesis</keyword>
<evidence type="ECO:0000256" key="9">
    <source>
        <dbReference type="SAM" id="MobiDB-lite"/>
    </source>
</evidence>
<feature type="region of interest" description="Disordered" evidence="9">
    <location>
        <begin position="128"/>
        <end position="242"/>
    </location>
</feature>
<feature type="compositionally biased region" description="Low complexity" evidence="9">
    <location>
        <begin position="128"/>
        <end position="160"/>
    </location>
</feature>
<dbReference type="InterPro" id="IPR036322">
    <property type="entry name" value="WD40_repeat_dom_sf"/>
</dbReference>
<dbReference type="OrthoDB" id="2157415at2759"/>
<feature type="compositionally biased region" description="Low complexity" evidence="9">
    <location>
        <begin position="299"/>
        <end position="327"/>
    </location>
</feature>
<dbReference type="Pfam" id="PF23769">
    <property type="entry name" value="Beta-prop_WDR75_2nd"/>
    <property type="match status" value="1"/>
</dbReference>
<dbReference type="PROSITE" id="PS50082">
    <property type="entry name" value="WD_REPEATS_2"/>
    <property type="match status" value="1"/>
</dbReference>
<dbReference type="GO" id="GO:0045943">
    <property type="term" value="P:positive regulation of transcription by RNA polymerase I"/>
    <property type="evidence" value="ECO:0007669"/>
    <property type="project" value="InterPro"/>
</dbReference>